<dbReference type="InterPro" id="IPR011006">
    <property type="entry name" value="CheY-like_superfamily"/>
</dbReference>
<comment type="subunit">
    <text evidence="9">At low DSF concentrations, interacts with RpfF.</text>
</comment>
<dbReference type="GO" id="GO:0005886">
    <property type="term" value="C:plasma membrane"/>
    <property type="evidence" value="ECO:0007669"/>
    <property type="project" value="TreeGrafter"/>
</dbReference>
<dbReference type="Gene3D" id="3.30.450.20">
    <property type="entry name" value="PAS domain"/>
    <property type="match status" value="2"/>
</dbReference>
<dbReference type="PRINTS" id="PR00344">
    <property type="entry name" value="BCTRLSENSOR"/>
</dbReference>
<sequence>MNTQENSAAHLPETDLEAEEVLRLLHELRVHQVELEMQNAELRKTQEALDASWARYFDLYNTAPVGYLSVSKKGIILEVNQTIATLLNSTHEGLVKRSVYPLIFPADQDTFYHFRKALFSTGLPQECELRLLTQDQDVIWGHLNGTLAQDHTGLWVARIAISQIGLRKQAEQALRQFKAISDQAQQGNLMTDMDGQLTYVNDYFAKLLGYRPEALIGQALSLFFADTGADYFKLLIQGVKTAGFLEAIEIIYRDSQGRGFPMLMSGTLIQSEDGGPALVTFTAIDITELKALENEHQARLRAEAASHSKSLFLANMSHEIRTPMNAILGFSQILLEQIEEPRWKDYLKIIQSSGNALLALINDILDLSKIEAGKLELHDKAFNFKALLHEVEAMLRPAFEKKHLRFEFQFQNEIPDVLELDSQRLRQILLNLLGNALKFTYQGFVSLVLRYQPFSENTGELTVAVVDSGVGISEDLQRRIFQSFEQGQSSYRKESAGTGLGLAISHQLACLMGGGISCVSQVNQGSTFTLRLPVKSGVEYTGPLSENLNRTYHFRSASLLLVDDRPENLLLLEAQLQGLPFQLRMAQNGREACLLAHQYPPDLILMDIKMPVMDGVEALQNLRAAPDTAAIPVVALTAFSMQNEEEHLLKMGFDGYLSKPVAQQLLYALLGRFFALKEPNSLEIQTETAAVPAAMTTVSAQEMRKMAVEWLLQCKVLQNSLIVNELEQFSLQLEASLQALNWTELKERVSELREHILAFELEAAQASLGQIALVLEAQASTTDP</sequence>
<dbReference type="Pfam" id="PF00072">
    <property type="entry name" value="Response_reg"/>
    <property type="match status" value="1"/>
</dbReference>
<dbReference type="FunFam" id="1.10.287.130:FF:000002">
    <property type="entry name" value="Two-component osmosensing histidine kinase"/>
    <property type="match status" value="1"/>
</dbReference>
<dbReference type="CDD" id="cd16922">
    <property type="entry name" value="HATPase_EvgS-ArcB-TorS-like"/>
    <property type="match status" value="1"/>
</dbReference>
<dbReference type="SUPFAM" id="SSF47384">
    <property type="entry name" value="Homodimeric domain of signal transducing histidine kinase"/>
    <property type="match status" value="1"/>
</dbReference>
<dbReference type="Gene3D" id="1.10.287.130">
    <property type="match status" value="1"/>
</dbReference>
<proteinExistence type="predicted"/>
<dbReference type="CDD" id="cd00130">
    <property type="entry name" value="PAS"/>
    <property type="match status" value="2"/>
</dbReference>
<comment type="caution">
    <text evidence="16">The sequence shown here is derived from an EMBL/GenBank/DDBJ whole genome shotgun (WGS) entry which is preliminary data.</text>
</comment>
<dbReference type="Gene3D" id="3.40.50.2300">
    <property type="match status" value="1"/>
</dbReference>
<dbReference type="GO" id="GO:0000155">
    <property type="term" value="F:phosphorelay sensor kinase activity"/>
    <property type="evidence" value="ECO:0007669"/>
    <property type="project" value="InterPro"/>
</dbReference>
<dbReference type="SUPFAM" id="SSF52172">
    <property type="entry name" value="CheY-like"/>
    <property type="match status" value="1"/>
</dbReference>
<evidence type="ECO:0000256" key="7">
    <source>
        <dbReference type="ARBA" id="ARBA00022840"/>
    </source>
</evidence>
<dbReference type="AlphaFoldDB" id="A0A2M7G4N9"/>
<accession>A0A2M7G4N9</accession>
<dbReference type="PROSITE" id="PS50109">
    <property type="entry name" value="HIS_KIN"/>
    <property type="match status" value="1"/>
</dbReference>
<dbReference type="InterPro" id="IPR003594">
    <property type="entry name" value="HATPase_dom"/>
</dbReference>
<keyword evidence="8" id="KW-0902">Two-component regulatory system</keyword>
<dbReference type="InterPro" id="IPR036890">
    <property type="entry name" value="HATPase_C_sf"/>
</dbReference>
<dbReference type="InterPro" id="IPR013767">
    <property type="entry name" value="PAS_fold"/>
</dbReference>
<feature type="domain" description="PAC" evidence="15">
    <location>
        <begin position="246"/>
        <end position="298"/>
    </location>
</feature>
<evidence type="ECO:0000259" key="13">
    <source>
        <dbReference type="PROSITE" id="PS50110"/>
    </source>
</evidence>
<protein>
    <recommendedName>
        <fullName evidence="10">Sensory/regulatory protein RpfC</fullName>
        <ecNumber evidence="2">2.7.13.3</ecNumber>
    </recommendedName>
</protein>
<dbReference type="Proteomes" id="UP000231019">
    <property type="component" value="Unassembled WGS sequence"/>
</dbReference>
<comment type="catalytic activity">
    <reaction evidence="1">
        <text>ATP + protein L-histidine = ADP + protein N-phospho-L-histidine.</text>
        <dbReference type="EC" id="2.7.13.3"/>
    </reaction>
</comment>
<dbReference type="PROSITE" id="PS50113">
    <property type="entry name" value="PAC"/>
    <property type="match status" value="1"/>
</dbReference>
<dbReference type="Pfam" id="PF00989">
    <property type="entry name" value="PAS"/>
    <property type="match status" value="1"/>
</dbReference>
<dbReference type="EC" id="2.7.13.3" evidence="2"/>
<dbReference type="InterPro" id="IPR000014">
    <property type="entry name" value="PAS"/>
</dbReference>
<gene>
    <name evidence="16" type="ORF">COW36_13175</name>
</gene>
<dbReference type="InterPro" id="IPR005467">
    <property type="entry name" value="His_kinase_dom"/>
</dbReference>
<dbReference type="FunFam" id="3.30.565.10:FF:000010">
    <property type="entry name" value="Sensor histidine kinase RcsC"/>
    <property type="match status" value="1"/>
</dbReference>
<dbReference type="InterPro" id="IPR003661">
    <property type="entry name" value="HisK_dim/P_dom"/>
</dbReference>
<dbReference type="PANTHER" id="PTHR43047">
    <property type="entry name" value="TWO-COMPONENT HISTIDINE PROTEIN KINASE"/>
    <property type="match status" value="1"/>
</dbReference>
<organism evidence="16 17">
    <name type="scientific">bacterium (Candidatus Blackallbacteria) CG17_big_fil_post_rev_8_21_14_2_50_48_46</name>
    <dbReference type="NCBI Taxonomy" id="2014261"/>
    <lineage>
        <taxon>Bacteria</taxon>
        <taxon>Candidatus Blackallbacteria</taxon>
    </lineage>
</organism>
<dbReference type="GO" id="GO:0005524">
    <property type="term" value="F:ATP binding"/>
    <property type="evidence" value="ECO:0007669"/>
    <property type="project" value="UniProtKB-KW"/>
</dbReference>
<dbReference type="SMART" id="SM00448">
    <property type="entry name" value="REC"/>
    <property type="match status" value="1"/>
</dbReference>
<dbReference type="InterPro" id="IPR004358">
    <property type="entry name" value="Sig_transdc_His_kin-like_C"/>
</dbReference>
<dbReference type="CDD" id="cd00082">
    <property type="entry name" value="HisKA"/>
    <property type="match status" value="1"/>
</dbReference>
<evidence type="ECO:0000259" key="12">
    <source>
        <dbReference type="PROSITE" id="PS50109"/>
    </source>
</evidence>
<dbReference type="EMBL" id="PFFQ01000037">
    <property type="protein sequence ID" value="PIW16711.1"/>
    <property type="molecule type" value="Genomic_DNA"/>
</dbReference>
<dbReference type="GO" id="GO:0009927">
    <property type="term" value="F:histidine phosphotransfer kinase activity"/>
    <property type="evidence" value="ECO:0007669"/>
    <property type="project" value="TreeGrafter"/>
</dbReference>
<dbReference type="InterPro" id="IPR000700">
    <property type="entry name" value="PAS-assoc_C"/>
</dbReference>
<dbReference type="Gene3D" id="3.30.565.10">
    <property type="entry name" value="Histidine kinase-like ATPase, C-terminal domain"/>
    <property type="match status" value="1"/>
</dbReference>
<evidence type="ECO:0000256" key="5">
    <source>
        <dbReference type="ARBA" id="ARBA00022741"/>
    </source>
</evidence>
<evidence type="ECO:0000313" key="16">
    <source>
        <dbReference type="EMBL" id="PIW16711.1"/>
    </source>
</evidence>
<evidence type="ECO:0000313" key="17">
    <source>
        <dbReference type="Proteomes" id="UP000231019"/>
    </source>
</evidence>
<evidence type="ECO:0000256" key="3">
    <source>
        <dbReference type="ARBA" id="ARBA00022553"/>
    </source>
</evidence>
<dbReference type="Pfam" id="PF00512">
    <property type="entry name" value="HisKA"/>
    <property type="match status" value="1"/>
</dbReference>
<evidence type="ECO:0000256" key="11">
    <source>
        <dbReference type="PROSITE-ProRule" id="PRU00169"/>
    </source>
</evidence>
<evidence type="ECO:0000256" key="1">
    <source>
        <dbReference type="ARBA" id="ARBA00000085"/>
    </source>
</evidence>
<evidence type="ECO:0000256" key="8">
    <source>
        <dbReference type="ARBA" id="ARBA00023012"/>
    </source>
</evidence>
<dbReference type="SUPFAM" id="SSF55874">
    <property type="entry name" value="ATPase domain of HSP90 chaperone/DNA topoisomerase II/histidine kinase"/>
    <property type="match status" value="1"/>
</dbReference>
<dbReference type="InterPro" id="IPR036097">
    <property type="entry name" value="HisK_dim/P_sf"/>
</dbReference>
<dbReference type="SMART" id="SM00387">
    <property type="entry name" value="HATPase_c"/>
    <property type="match status" value="1"/>
</dbReference>
<feature type="domain" description="Histidine kinase" evidence="12">
    <location>
        <begin position="315"/>
        <end position="536"/>
    </location>
</feature>
<reference evidence="16 17" key="1">
    <citation type="submission" date="2017-09" db="EMBL/GenBank/DDBJ databases">
        <title>Depth-based differentiation of microbial function through sediment-hosted aquifers and enrichment of novel symbionts in the deep terrestrial subsurface.</title>
        <authorList>
            <person name="Probst A.J."/>
            <person name="Ladd B."/>
            <person name="Jarett J.K."/>
            <person name="Geller-Mcgrath D.E."/>
            <person name="Sieber C.M."/>
            <person name="Emerson J.B."/>
            <person name="Anantharaman K."/>
            <person name="Thomas B.C."/>
            <person name="Malmstrom R."/>
            <person name="Stieglmeier M."/>
            <person name="Klingl A."/>
            <person name="Woyke T."/>
            <person name="Ryan C.M."/>
            <person name="Banfield J.F."/>
        </authorList>
    </citation>
    <scope>NUCLEOTIDE SEQUENCE [LARGE SCALE GENOMIC DNA]</scope>
    <source>
        <strain evidence="16">CG17_big_fil_post_rev_8_21_14_2_50_48_46</strain>
    </source>
</reference>
<evidence type="ECO:0000256" key="10">
    <source>
        <dbReference type="ARBA" id="ARBA00068150"/>
    </source>
</evidence>
<dbReference type="PROSITE" id="PS50110">
    <property type="entry name" value="RESPONSE_REGULATORY"/>
    <property type="match status" value="1"/>
</dbReference>
<dbReference type="Pfam" id="PF02518">
    <property type="entry name" value="HATPase_c"/>
    <property type="match status" value="1"/>
</dbReference>
<dbReference type="InterPro" id="IPR001610">
    <property type="entry name" value="PAC"/>
</dbReference>
<dbReference type="SMART" id="SM00086">
    <property type="entry name" value="PAC"/>
    <property type="match status" value="2"/>
</dbReference>
<keyword evidence="3 11" id="KW-0597">Phosphoprotein</keyword>
<dbReference type="NCBIfam" id="TIGR00229">
    <property type="entry name" value="sensory_box"/>
    <property type="match status" value="2"/>
</dbReference>
<evidence type="ECO:0000259" key="14">
    <source>
        <dbReference type="PROSITE" id="PS50112"/>
    </source>
</evidence>
<dbReference type="SUPFAM" id="SSF55785">
    <property type="entry name" value="PYP-like sensor domain (PAS domain)"/>
    <property type="match status" value="2"/>
</dbReference>
<dbReference type="Pfam" id="PF13426">
    <property type="entry name" value="PAS_9"/>
    <property type="match status" value="1"/>
</dbReference>
<evidence type="ECO:0000256" key="6">
    <source>
        <dbReference type="ARBA" id="ARBA00022777"/>
    </source>
</evidence>
<dbReference type="GO" id="GO:0006355">
    <property type="term" value="P:regulation of DNA-templated transcription"/>
    <property type="evidence" value="ECO:0007669"/>
    <property type="project" value="InterPro"/>
</dbReference>
<dbReference type="InterPro" id="IPR035965">
    <property type="entry name" value="PAS-like_dom_sf"/>
</dbReference>
<keyword evidence="6" id="KW-0418">Kinase</keyword>
<keyword evidence="4" id="KW-0808">Transferase</keyword>
<dbReference type="PANTHER" id="PTHR43047:SF72">
    <property type="entry name" value="OSMOSENSING HISTIDINE PROTEIN KINASE SLN1"/>
    <property type="match status" value="1"/>
</dbReference>
<keyword evidence="7" id="KW-0067">ATP-binding</keyword>
<dbReference type="SMART" id="SM00388">
    <property type="entry name" value="HisKA"/>
    <property type="match status" value="1"/>
</dbReference>
<name>A0A2M7G4N9_9BACT</name>
<dbReference type="InterPro" id="IPR001789">
    <property type="entry name" value="Sig_transdc_resp-reg_receiver"/>
</dbReference>
<evidence type="ECO:0000256" key="4">
    <source>
        <dbReference type="ARBA" id="ARBA00022679"/>
    </source>
</evidence>
<dbReference type="SMART" id="SM00091">
    <property type="entry name" value="PAS"/>
    <property type="match status" value="2"/>
</dbReference>
<feature type="domain" description="Response regulatory" evidence="13">
    <location>
        <begin position="558"/>
        <end position="674"/>
    </location>
</feature>
<evidence type="ECO:0000259" key="15">
    <source>
        <dbReference type="PROSITE" id="PS50113"/>
    </source>
</evidence>
<dbReference type="PROSITE" id="PS50112">
    <property type="entry name" value="PAS"/>
    <property type="match status" value="2"/>
</dbReference>
<feature type="modified residue" description="4-aspartylphosphate" evidence="11">
    <location>
        <position position="607"/>
    </location>
</feature>
<feature type="domain" description="PAS" evidence="14">
    <location>
        <begin position="52"/>
        <end position="122"/>
    </location>
</feature>
<evidence type="ECO:0000256" key="2">
    <source>
        <dbReference type="ARBA" id="ARBA00012438"/>
    </source>
</evidence>
<keyword evidence="5" id="KW-0547">Nucleotide-binding</keyword>
<evidence type="ECO:0000256" key="9">
    <source>
        <dbReference type="ARBA" id="ARBA00064003"/>
    </source>
</evidence>
<feature type="domain" description="PAS" evidence="14">
    <location>
        <begin position="173"/>
        <end position="220"/>
    </location>
</feature>